<keyword evidence="2" id="KW-1185">Reference proteome</keyword>
<name>A0ACB0LB36_TRIPR</name>
<comment type="caution">
    <text evidence="1">The sequence shown here is derived from an EMBL/GenBank/DDBJ whole genome shotgun (WGS) entry which is preliminary data.</text>
</comment>
<reference evidence="1" key="1">
    <citation type="submission" date="2023-10" db="EMBL/GenBank/DDBJ databases">
        <authorList>
            <person name="Rodriguez Cubillos JULIANA M."/>
            <person name="De Vega J."/>
        </authorList>
    </citation>
    <scope>NUCLEOTIDE SEQUENCE</scope>
</reference>
<proteinExistence type="predicted"/>
<evidence type="ECO:0000313" key="1">
    <source>
        <dbReference type="EMBL" id="CAJ2666682.1"/>
    </source>
</evidence>
<protein>
    <submittedName>
        <fullName evidence="1">Uncharacterized protein</fullName>
    </submittedName>
</protein>
<dbReference type="EMBL" id="CASHSV030000513">
    <property type="protein sequence ID" value="CAJ2666682.1"/>
    <property type="molecule type" value="Genomic_DNA"/>
</dbReference>
<organism evidence="1 2">
    <name type="scientific">Trifolium pratense</name>
    <name type="common">Red clover</name>
    <dbReference type="NCBI Taxonomy" id="57577"/>
    <lineage>
        <taxon>Eukaryota</taxon>
        <taxon>Viridiplantae</taxon>
        <taxon>Streptophyta</taxon>
        <taxon>Embryophyta</taxon>
        <taxon>Tracheophyta</taxon>
        <taxon>Spermatophyta</taxon>
        <taxon>Magnoliopsida</taxon>
        <taxon>eudicotyledons</taxon>
        <taxon>Gunneridae</taxon>
        <taxon>Pentapetalae</taxon>
        <taxon>rosids</taxon>
        <taxon>fabids</taxon>
        <taxon>Fabales</taxon>
        <taxon>Fabaceae</taxon>
        <taxon>Papilionoideae</taxon>
        <taxon>50 kb inversion clade</taxon>
        <taxon>NPAAA clade</taxon>
        <taxon>Hologalegina</taxon>
        <taxon>IRL clade</taxon>
        <taxon>Trifolieae</taxon>
        <taxon>Trifolium</taxon>
    </lineage>
</organism>
<sequence>MKYVGPKIESSGGISCWSPGILHEAIAKTKIVVFNGICSIHYIVMLFGIWMPISFYVISGPSSIKKDISPTPGIGSGVNYYWACSLRLSTSCLTYAEELPGSLVCVASASCCNSGMLGGLCARQSHHIADPRYHP</sequence>
<gene>
    <name evidence="1" type="ORF">MILVUS5_LOCUS31449</name>
</gene>
<evidence type="ECO:0000313" key="2">
    <source>
        <dbReference type="Proteomes" id="UP001177021"/>
    </source>
</evidence>
<dbReference type="Proteomes" id="UP001177021">
    <property type="component" value="Unassembled WGS sequence"/>
</dbReference>
<accession>A0ACB0LB36</accession>